<dbReference type="PROSITE" id="PS00987">
    <property type="entry name" value="PTPS_1"/>
    <property type="match status" value="1"/>
</dbReference>
<dbReference type="PANTHER" id="PTHR12589:SF7">
    <property type="entry name" value="6-PYRUVOYL TETRAHYDROBIOPTERIN SYNTHASE"/>
    <property type="match status" value="1"/>
</dbReference>
<dbReference type="InterPro" id="IPR022470">
    <property type="entry name" value="PTPS_Cys_AS"/>
</dbReference>
<dbReference type="InterPro" id="IPR007115">
    <property type="entry name" value="6-PTP_synth/QueD"/>
</dbReference>
<evidence type="ECO:0000256" key="9">
    <source>
        <dbReference type="ARBA" id="ARBA00031449"/>
    </source>
</evidence>
<keyword evidence="8" id="KW-0456">Lyase</keyword>
<evidence type="ECO:0000256" key="1">
    <source>
        <dbReference type="ARBA" id="ARBA00001947"/>
    </source>
</evidence>
<keyword evidence="6" id="KW-0479">Metal-binding</keyword>
<dbReference type="GO" id="GO:0046872">
    <property type="term" value="F:metal ion binding"/>
    <property type="evidence" value="ECO:0007669"/>
    <property type="project" value="UniProtKB-KW"/>
</dbReference>
<dbReference type="RefSeq" id="WP_282198753.1">
    <property type="nucleotide sequence ID" value="NZ_BOQE01000001.1"/>
</dbReference>
<evidence type="ECO:0000256" key="3">
    <source>
        <dbReference type="ARBA" id="ARBA00008900"/>
    </source>
</evidence>
<dbReference type="SUPFAM" id="SSF55620">
    <property type="entry name" value="Tetrahydrobiopterin biosynthesis enzymes-like"/>
    <property type="match status" value="2"/>
</dbReference>
<dbReference type="AlphaFoldDB" id="A0AAV4LCJ0"/>
<comment type="caution">
    <text evidence="11">The sequence shown here is derived from an EMBL/GenBank/DDBJ whole genome shotgun (WGS) entry which is preliminary data.</text>
</comment>
<comment type="pathway">
    <text evidence="2">Purine metabolism; 7-cyano-7-deazaguanine biosynthesis.</text>
</comment>
<dbReference type="GO" id="GO:0006729">
    <property type="term" value="P:tetrahydrobiopterin biosynthetic process"/>
    <property type="evidence" value="ECO:0007669"/>
    <property type="project" value="InterPro"/>
</dbReference>
<dbReference type="EC" id="4.1.2.50" evidence="4"/>
<dbReference type="Pfam" id="PF01242">
    <property type="entry name" value="PTPS"/>
    <property type="match status" value="2"/>
</dbReference>
<evidence type="ECO:0000256" key="8">
    <source>
        <dbReference type="ARBA" id="ARBA00023239"/>
    </source>
</evidence>
<dbReference type="GO" id="GO:0070497">
    <property type="term" value="F:6-carboxytetrahydropterin synthase activity"/>
    <property type="evidence" value="ECO:0007669"/>
    <property type="project" value="UniProtKB-EC"/>
</dbReference>
<comment type="catalytic activity">
    <reaction evidence="10">
        <text>7,8-dihydroneopterin 3'-triphosphate + H2O = 6-carboxy-5,6,7,8-tetrahydropterin + triphosphate + acetaldehyde + 2 H(+)</text>
        <dbReference type="Rhea" id="RHEA:27966"/>
        <dbReference type="ChEBI" id="CHEBI:15343"/>
        <dbReference type="ChEBI" id="CHEBI:15377"/>
        <dbReference type="ChEBI" id="CHEBI:15378"/>
        <dbReference type="ChEBI" id="CHEBI:18036"/>
        <dbReference type="ChEBI" id="CHEBI:58462"/>
        <dbReference type="ChEBI" id="CHEBI:61032"/>
        <dbReference type="EC" id="4.1.2.50"/>
    </reaction>
</comment>
<dbReference type="Proteomes" id="UP001057291">
    <property type="component" value="Unassembled WGS sequence"/>
</dbReference>
<dbReference type="PANTHER" id="PTHR12589">
    <property type="entry name" value="PYRUVOYL TETRAHYDROBIOPTERIN SYNTHASE"/>
    <property type="match status" value="1"/>
</dbReference>
<evidence type="ECO:0000313" key="12">
    <source>
        <dbReference type="Proteomes" id="UP001057291"/>
    </source>
</evidence>
<evidence type="ECO:0000256" key="10">
    <source>
        <dbReference type="ARBA" id="ARBA00048807"/>
    </source>
</evidence>
<sequence length="276" mass="32024">MKIYMSRKLSFSATHVYRVPSWSDEENRRVFGPCSNPNGHGHDYTLEVMVKGDVDERSGIVVNITEVDRVVKHLVNEELDGRFLDREHPYFRKHIPTTENIVSYLWNSLQGNMPDSELHRIRLWENPFLYSEKEDGSMVTLTRKYHFCTAHRLHSDKLSAEENVKIFGKCNNPHGHGHNYYLDVTVAGEPDPVTGMIINLAELDQIVESIVLQKFDHKHLNLDTEEFKELNPTSENVAIVIWKLLAPHLPNLHKIGLWETEKNYFEYFGSKRGVEA</sequence>
<evidence type="ECO:0000256" key="5">
    <source>
        <dbReference type="ARBA" id="ARBA00018141"/>
    </source>
</evidence>
<dbReference type="FunFam" id="3.30.479.10:FF:000003">
    <property type="entry name" value="6-pyruvoyl tetrahydrobiopterin synthase"/>
    <property type="match status" value="2"/>
</dbReference>
<evidence type="ECO:0000256" key="7">
    <source>
        <dbReference type="ARBA" id="ARBA00022833"/>
    </source>
</evidence>
<accession>A0AAV4LCJ0</accession>
<dbReference type="EMBL" id="BOQE01000001">
    <property type="protein sequence ID" value="GIM45562.1"/>
    <property type="molecule type" value="Genomic_DNA"/>
</dbReference>
<evidence type="ECO:0000256" key="4">
    <source>
        <dbReference type="ARBA" id="ARBA00012982"/>
    </source>
</evidence>
<evidence type="ECO:0000256" key="2">
    <source>
        <dbReference type="ARBA" id="ARBA00005061"/>
    </source>
</evidence>
<name>A0AAV4LCJ0_9BACL</name>
<reference evidence="11" key="1">
    <citation type="journal article" date="2023" name="Int. J. Syst. Evol. Microbiol.">
        <title>Collibacillus ludicampi gen. nov., sp. nov., a new soil bacterium of the family Alicyclobacillaceae.</title>
        <authorList>
            <person name="Jojima T."/>
            <person name="Ioku Y."/>
            <person name="Fukuta Y."/>
            <person name="Shirasaka N."/>
            <person name="Matsumura Y."/>
            <person name="Mori M."/>
        </authorList>
    </citation>
    <scope>NUCLEOTIDE SEQUENCE</scope>
    <source>
        <strain evidence="11">TP075</strain>
    </source>
</reference>
<comment type="similarity">
    <text evidence="3">Belongs to the PTPS family. QueD subfamily.</text>
</comment>
<protein>
    <recommendedName>
        <fullName evidence="5">6-carboxy-5,6,7,8-tetrahydropterin synthase</fullName>
        <ecNumber evidence="4">4.1.2.50</ecNumber>
    </recommendedName>
    <alternativeName>
        <fullName evidence="9">Queuosine biosynthesis protein QueD</fullName>
    </alternativeName>
</protein>
<dbReference type="GO" id="GO:0003874">
    <property type="term" value="F:6-pyruvoyltetrahydropterin synthase activity"/>
    <property type="evidence" value="ECO:0007669"/>
    <property type="project" value="InterPro"/>
</dbReference>
<keyword evidence="7" id="KW-0862">Zinc</keyword>
<organism evidence="11 12">
    <name type="scientific">Collibacillus ludicampi</name>
    <dbReference type="NCBI Taxonomy" id="2771369"/>
    <lineage>
        <taxon>Bacteria</taxon>
        <taxon>Bacillati</taxon>
        <taxon>Bacillota</taxon>
        <taxon>Bacilli</taxon>
        <taxon>Bacillales</taxon>
        <taxon>Alicyclobacillaceae</taxon>
        <taxon>Collibacillus</taxon>
    </lineage>
</organism>
<evidence type="ECO:0000313" key="11">
    <source>
        <dbReference type="EMBL" id="GIM45562.1"/>
    </source>
</evidence>
<comment type="cofactor">
    <cofactor evidence="1">
        <name>Zn(2+)</name>
        <dbReference type="ChEBI" id="CHEBI:29105"/>
    </cofactor>
</comment>
<dbReference type="Gene3D" id="3.30.479.10">
    <property type="entry name" value="6-pyruvoyl tetrahydropterin synthase/QueD"/>
    <property type="match status" value="2"/>
</dbReference>
<dbReference type="InterPro" id="IPR038418">
    <property type="entry name" value="6-PTP_synth/QueD_sf"/>
</dbReference>
<gene>
    <name evidence="11" type="ORF">DNHGIG_11110</name>
</gene>
<keyword evidence="12" id="KW-1185">Reference proteome</keyword>
<proteinExistence type="inferred from homology"/>
<evidence type="ECO:0000256" key="6">
    <source>
        <dbReference type="ARBA" id="ARBA00022723"/>
    </source>
</evidence>